<comment type="caution">
    <text evidence="5">The sequence shown here is derived from an EMBL/GenBank/DDBJ whole genome shotgun (WGS) entry which is preliminary data.</text>
</comment>
<proteinExistence type="predicted"/>
<dbReference type="Proteomes" id="UP000789831">
    <property type="component" value="Unassembled WGS sequence"/>
</dbReference>
<dbReference type="SUPFAM" id="SSF50630">
    <property type="entry name" value="Acid proteases"/>
    <property type="match status" value="1"/>
</dbReference>
<dbReference type="EMBL" id="CAJVPL010001810">
    <property type="protein sequence ID" value="CAG8588428.1"/>
    <property type="molecule type" value="Genomic_DNA"/>
</dbReference>
<keyword evidence="2" id="KW-0378">Hydrolase</keyword>
<protein>
    <submittedName>
        <fullName evidence="5">13333_t:CDS:1</fullName>
    </submittedName>
</protein>
<keyword evidence="1" id="KW-0645">Protease</keyword>
<keyword evidence="1" id="KW-0064">Aspartyl protease</keyword>
<dbReference type="GO" id="GO:0006508">
    <property type="term" value="P:proteolysis"/>
    <property type="evidence" value="ECO:0007669"/>
    <property type="project" value="InterPro"/>
</dbReference>
<organism evidence="5 6">
    <name type="scientific">Ambispora gerdemannii</name>
    <dbReference type="NCBI Taxonomy" id="144530"/>
    <lineage>
        <taxon>Eukaryota</taxon>
        <taxon>Fungi</taxon>
        <taxon>Fungi incertae sedis</taxon>
        <taxon>Mucoromycota</taxon>
        <taxon>Glomeromycotina</taxon>
        <taxon>Glomeromycetes</taxon>
        <taxon>Archaeosporales</taxon>
        <taxon>Ambisporaceae</taxon>
        <taxon>Ambispora</taxon>
    </lineage>
</organism>
<evidence type="ECO:0000313" key="6">
    <source>
        <dbReference type="Proteomes" id="UP000789831"/>
    </source>
</evidence>
<dbReference type="GO" id="GO:0004190">
    <property type="term" value="F:aspartic-type endopeptidase activity"/>
    <property type="evidence" value="ECO:0007669"/>
    <property type="project" value="UniProtKB-KW"/>
</dbReference>
<dbReference type="OrthoDB" id="2446883at2759"/>
<dbReference type="InterPro" id="IPR001995">
    <property type="entry name" value="Peptidase_A2_cat"/>
</dbReference>
<evidence type="ECO:0000256" key="2">
    <source>
        <dbReference type="ARBA" id="ARBA00022801"/>
    </source>
</evidence>
<feature type="domain" description="Peptidase A2" evidence="4">
    <location>
        <begin position="341"/>
        <end position="383"/>
    </location>
</feature>
<feature type="compositionally biased region" description="Low complexity" evidence="3">
    <location>
        <begin position="26"/>
        <end position="55"/>
    </location>
</feature>
<sequence length="469" mass="53098">MWREPPLCLLHHAPPQVKKVLQAKMGGKSQSTTGSKSQFTTGGKSTSETSEIESSYSSTGKMTSIYAELARLKLNIKQKSALLYYLTENGEAEAKMEKAFGTCNDDEEKYAYLDLVLGGLSEKSRSTEIESVNLVTDDKTSEPHLETEFIEKLKLDISKEPVFGKYDPKDADLEQFVKKLRLDQMDYDELTGKDVQKFYEFVGPDFAWPPTMDNAERCLILGSVAHEGRQGEEYAKNLIAYRRFKEAGQFDSSKGTHVLIIDGKIVGYGTEASGKEYKEIRSKRPGALYAPLIEKVVYARFSSIEGVSKKEWQVHMRIRRKAYPNVIATMANIEQVKNRNYRLLLDTGATYTVVPKFVQERMGHSDGWSDMAIKVSGYGSNSRMFQIDEPWEVSLGDGVNWTEWMEIEELYVWQKYLSRTVDCGLVGFDVLNNTYQIKVPGKPYAFITDDIANQLQQIYNSINRSDGSG</sequence>
<feature type="region of interest" description="Disordered" evidence="3">
    <location>
        <begin position="21"/>
        <end position="55"/>
    </location>
</feature>
<reference evidence="5" key="1">
    <citation type="submission" date="2021-06" db="EMBL/GenBank/DDBJ databases">
        <authorList>
            <person name="Kallberg Y."/>
            <person name="Tangrot J."/>
            <person name="Rosling A."/>
        </authorList>
    </citation>
    <scope>NUCLEOTIDE SEQUENCE</scope>
    <source>
        <strain evidence="5">MT106</strain>
    </source>
</reference>
<evidence type="ECO:0000256" key="3">
    <source>
        <dbReference type="SAM" id="MobiDB-lite"/>
    </source>
</evidence>
<evidence type="ECO:0000256" key="1">
    <source>
        <dbReference type="ARBA" id="ARBA00022750"/>
    </source>
</evidence>
<evidence type="ECO:0000259" key="4">
    <source>
        <dbReference type="PROSITE" id="PS50175"/>
    </source>
</evidence>
<dbReference type="PROSITE" id="PS00141">
    <property type="entry name" value="ASP_PROTEASE"/>
    <property type="match status" value="1"/>
</dbReference>
<dbReference type="PROSITE" id="PS50175">
    <property type="entry name" value="ASP_PROT_RETROV"/>
    <property type="match status" value="1"/>
</dbReference>
<evidence type="ECO:0000313" key="5">
    <source>
        <dbReference type="EMBL" id="CAG8588428.1"/>
    </source>
</evidence>
<gene>
    <name evidence="5" type="ORF">AGERDE_LOCUS8481</name>
</gene>
<dbReference type="AlphaFoldDB" id="A0A9N9GAG9"/>
<accession>A0A9N9GAG9</accession>
<keyword evidence="6" id="KW-1185">Reference proteome</keyword>
<dbReference type="InterPro" id="IPR001969">
    <property type="entry name" value="Aspartic_peptidase_AS"/>
</dbReference>
<dbReference type="InterPro" id="IPR021109">
    <property type="entry name" value="Peptidase_aspartic_dom_sf"/>
</dbReference>
<name>A0A9N9GAG9_9GLOM</name>